<comment type="caution">
    <text evidence="2">The sequence shown here is derived from an EMBL/GenBank/DDBJ whole genome shotgun (WGS) entry which is preliminary data.</text>
</comment>
<evidence type="ECO:0000313" key="3">
    <source>
        <dbReference type="Proteomes" id="UP000037069"/>
    </source>
</evidence>
<name>A0A0L0C6S9_LUCCU</name>
<feature type="compositionally biased region" description="Low complexity" evidence="1">
    <location>
        <begin position="318"/>
        <end position="334"/>
    </location>
</feature>
<accession>A0A0L0C6S9</accession>
<dbReference type="OrthoDB" id="8965057at2759"/>
<sequence>MHIISYQPLYKTNDEVDSYYETLSQKPLDNTGFQRNTAVYWTLQNRRPVKPQPQSATSRDDLYATPIKRSERLARAQQQQQQQQQLTQHQQQQQQQQQYVMINKANSATSLNTTASLSPVVQRNRSTFLCSTPLRGGANNSDSQLPADNIPAKQPTSRLRNWDDNSPERLNTCADRIGQSKTSLMDFKKLLLAKSVKTSTVPKKISAVELLKKSNSGLQSPTKTAANNPSNSNSSNTNGSSAVQQLNSSMKLLDLSGSPKTFANRRMLRQGQFGSPSKTFVPKMKSSPANNWRSNSVQRTDIMSTTIPEANSEEDHNSANSSLNSSTNSSTPSSQTDKNASHESLVDTESLNLKRNIFLQTEENNFMRGELRSSFSARNKADSNKYVTGPMSPLRSTAQVSPILTTVSASISTANTATAAAAVPTAAVAASIANMPALETAL</sequence>
<feature type="compositionally biased region" description="Polar residues" evidence="1">
    <location>
        <begin position="287"/>
        <end position="309"/>
    </location>
</feature>
<feature type="region of interest" description="Disordered" evidence="1">
    <location>
        <begin position="132"/>
        <end position="167"/>
    </location>
</feature>
<dbReference type="STRING" id="7375.A0A0L0C6S9"/>
<gene>
    <name evidence="2" type="ORF">FF38_06193</name>
</gene>
<keyword evidence="3" id="KW-1185">Reference proteome</keyword>
<feature type="region of interest" description="Disordered" evidence="1">
    <location>
        <begin position="270"/>
        <end position="347"/>
    </location>
</feature>
<feature type="compositionally biased region" description="Low complexity" evidence="1">
    <location>
        <begin position="227"/>
        <end position="241"/>
    </location>
</feature>
<proteinExistence type="predicted"/>
<reference evidence="2 3" key="1">
    <citation type="journal article" date="2015" name="Nat. Commun.">
        <title>Lucilia cuprina genome unlocks parasitic fly biology to underpin future interventions.</title>
        <authorList>
            <person name="Anstead C.A."/>
            <person name="Korhonen P.K."/>
            <person name="Young N.D."/>
            <person name="Hall R.S."/>
            <person name="Jex A.R."/>
            <person name="Murali S.C."/>
            <person name="Hughes D.S."/>
            <person name="Lee S.F."/>
            <person name="Perry T."/>
            <person name="Stroehlein A.J."/>
            <person name="Ansell B.R."/>
            <person name="Breugelmans B."/>
            <person name="Hofmann A."/>
            <person name="Qu J."/>
            <person name="Dugan S."/>
            <person name="Lee S.L."/>
            <person name="Chao H."/>
            <person name="Dinh H."/>
            <person name="Han Y."/>
            <person name="Doddapaneni H.V."/>
            <person name="Worley K.C."/>
            <person name="Muzny D.M."/>
            <person name="Ioannidis P."/>
            <person name="Waterhouse R.M."/>
            <person name="Zdobnov E.M."/>
            <person name="James P.J."/>
            <person name="Bagnall N.H."/>
            <person name="Kotze A.C."/>
            <person name="Gibbs R.A."/>
            <person name="Richards S."/>
            <person name="Batterham P."/>
            <person name="Gasser R.B."/>
        </authorList>
    </citation>
    <scope>NUCLEOTIDE SEQUENCE [LARGE SCALE GENOMIC DNA]</scope>
    <source>
        <strain evidence="2 3">LS</strain>
        <tissue evidence="2">Full body</tissue>
    </source>
</reference>
<feature type="region of interest" description="Disordered" evidence="1">
    <location>
        <begin position="216"/>
        <end position="243"/>
    </location>
</feature>
<feature type="compositionally biased region" description="Polar residues" evidence="1">
    <location>
        <begin position="216"/>
        <end position="226"/>
    </location>
</feature>
<organism evidence="2 3">
    <name type="scientific">Lucilia cuprina</name>
    <name type="common">Green bottle fly</name>
    <name type="synonym">Australian sheep blowfly</name>
    <dbReference type="NCBI Taxonomy" id="7375"/>
    <lineage>
        <taxon>Eukaryota</taxon>
        <taxon>Metazoa</taxon>
        <taxon>Ecdysozoa</taxon>
        <taxon>Arthropoda</taxon>
        <taxon>Hexapoda</taxon>
        <taxon>Insecta</taxon>
        <taxon>Pterygota</taxon>
        <taxon>Neoptera</taxon>
        <taxon>Endopterygota</taxon>
        <taxon>Diptera</taxon>
        <taxon>Brachycera</taxon>
        <taxon>Muscomorpha</taxon>
        <taxon>Oestroidea</taxon>
        <taxon>Calliphoridae</taxon>
        <taxon>Luciliinae</taxon>
        <taxon>Lucilia</taxon>
    </lineage>
</organism>
<dbReference type="AlphaFoldDB" id="A0A0L0C6S9"/>
<dbReference type="EMBL" id="JRES01000835">
    <property type="protein sequence ID" value="KNC27975.1"/>
    <property type="molecule type" value="Genomic_DNA"/>
</dbReference>
<dbReference type="Proteomes" id="UP000037069">
    <property type="component" value="Unassembled WGS sequence"/>
</dbReference>
<evidence type="ECO:0000313" key="2">
    <source>
        <dbReference type="EMBL" id="KNC27975.1"/>
    </source>
</evidence>
<protein>
    <submittedName>
        <fullName evidence="2">Uncharacterized protein</fullName>
    </submittedName>
</protein>
<evidence type="ECO:0000256" key="1">
    <source>
        <dbReference type="SAM" id="MobiDB-lite"/>
    </source>
</evidence>